<sequence length="119" mass="12266">MHPRAPHEQGPYTAPVPYSAPPYSPAPPPYYMPVPVSVPTSGAAVVSLIAGIFSIIGGFCLLVPPFIAIIAGHMAYGSTRSGQRGGHGMVITGLILGYMTGIGVAGIFLLWLMGMVASV</sequence>
<keyword evidence="1" id="KW-0812">Transmembrane</keyword>
<evidence type="ECO:0000256" key="1">
    <source>
        <dbReference type="SAM" id="Phobius"/>
    </source>
</evidence>
<dbReference type="RefSeq" id="WP_377424615.1">
    <property type="nucleotide sequence ID" value="NZ_JBHSPR010000018.1"/>
</dbReference>
<organism evidence="3 4">
    <name type="scientific">Plantactinospora solaniradicis</name>
    <dbReference type="NCBI Taxonomy" id="1723736"/>
    <lineage>
        <taxon>Bacteria</taxon>
        <taxon>Bacillati</taxon>
        <taxon>Actinomycetota</taxon>
        <taxon>Actinomycetes</taxon>
        <taxon>Micromonosporales</taxon>
        <taxon>Micromonosporaceae</taxon>
        <taxon>Plantactinospora</taxon>
    </lineage>
</organism>
<keyword evidence="1" id="KW-1133">Transmembrane helix</keyword>
<keyword evidence="1" id="KW-0472">Membrane</keyword>
<dbReference type="EMBL" id="JBHSPR010000018">
    <property type="protein sequence ID" value="MFC6018870.1"/>
    <property type="molecule type" value="Genomic_DNA"/>
</dbReference>
<accession>A0ABW1KBG4</accession>
<evidence type="ECO:0000313" key="4">
    <source>
        <dbReference type="Proteomes" id="UP001596203"/>
    </source>
</evidence>
<dbReference type="Pfam" id="PF13828">
    <property type="entry name" value="DUF4190"/>
    <property type="match status" value="1"/>
</dbReference>
<name>A0ABW1KBG4_9ACTN</name>
<evidence type="ECO:0000313" key="3">
    <source>
        <dbReference type="EMBL" id="MFC6018870.1"/>
    </source>
</evidence>
<comment type="caution">
    <text evidence="3">The sequence shown here is derived from an EMBL/GenBank/DDBJ whole genome shotgun (WGS) entry which is preliminary data.</text>
</comment>
<feature type="transmembrane region" description="Helical" evidence="1">
    <location>
        <begin position="88"/>
        <end position="113"/>
    </location>
</feature>
<feature type="domain" description="DUF4190" evidence="2">
    <location>
        <begin position="44"/>
        <end position="100"/>
    </location>
</feature>
<evidence type="ECO:0000259" key="2">
    <source>
        <dbReference type="Pfam" id="PF13828"/>
    </source>
</evidence>
<keyword evidence="4" id="KW-1185">Reference proteome</keyword>
<dbReference type="InterPro" id="IPR025241">
    <property type="entry name" value="DUF4190"/>
</dbReference>
<gene>
    <name evidence="3" type="ORF">ACFP2T_22020</name>
</gene>
<feature type="transmembrane region" description="Helical" evidence="1">
    <location>
        <begin position="43"/>
        <end position="76"/>
    </location>
</feature>
<dbReference type="Proteomes" id="UP001596203">
    <property type="component" value="Unassembled WGS sequence"/>
</dbReference>
<proteinExistence type="predicted"/>
<protein>
    <submittedName>
        <fullName evidence="3">DUF4190 domain-containing protein</fullName>
    </submittedName>
</protein>
<reference evidence="4" key="1">
    <citation type="journal article" date="2019" name="Int. J. Syst. Evol. Microbiol.">
        <title>The Global Catalogue of Microorganisms (GCM) 10K type strain sequencing project: providing services to taxonomists for standard genome sequencing and annotation.</title>
        <authorList>
            <consortium name="The Broad Institute Genomics Platform"/>
            <consortium name="The Broad Institute Genome Sequencing Center for Infectious Disease"/>
            <person name="Wu L."/>
            <person name="Ma J."/>
        </authorList>
    </citation>
    <scope>NUCLEOTIDE SEQUENCE [LARGE SCALE GENOMIC DNA]</scope>
    <source>
        <strain evidence="4">ZS-35-S2</strain>
    </source>
</reference>